<keyword evidence="8" id="KW-0007">Acetylation</keyword>
<feature type="compositionally biased region" description="Polar residues" evidence="14">
    <location>
        <begin position="222"/>
        <end position="231"/>
    </location>
</feature>
<feature type="region of interest" description="Disordered" evidence="14">
    <location>
        <begin position="220"/>
        <end position="247"/>
    </location>
</feature>
<keyword evidence="16" id="KW-1185">Reference proteome</keyword>
<keyword evidence="7" id="KW-0832">Ubl conjugation</keyword>
<evidence type="ECO:0000256" key="6">
    <source>
        <dbReference type="ARBA" id="ARBA00022553"/>
    </source>
</evidence>
<organism evidence="15 16">
    <name type="scientific">Collybia nuda</name>
    <dbReference type="NCBI Taxonomy" id="64659"/>
    <lineage>
        <taxon>Eukaryota</taxon>
        <taxon>Fungi</taxon>
        <taxon>Dikarya</taxon>
        <taxon>Basidiomycota</taxon>
        <taxon>Agaricomycotina</taxon>
        <taxon>Agaricomycetes</taxon>
        <taxon>Agaricomycetidae</taxon>
        <taxon>Agaricales</taxon>
        <taxon>Tricholomatineae</taxon>
        <taxon>Clitocybaceae</taxon>
        <taxon>Collybia</taxon>
    </lineage>
</organism>
<keyword evidence="6" id="KW-0597">Phosphoprotein</keyword>
<dbReference type="PANTHER" id="PTHR13034:SF2">
    <property type="entry name" value="DYNACTIN SUBUNIT 4"/>
    <property type="match status" value="1"/>
</dbReference>
<comment type="subcellular location">
    <subcellularLocation>
        <location evidence="1">Cytoplasm</location>
        <location evidence="1">Cytoskeleton</location>
        <location evidence="1">Microtubule organizing center</location>
        <location evidence="1">Centrosome</location>
    </subcellularLocation>
    <subcellularLocation>
        <location evidence="2">Cytoplasm</location>
        <location evidence="2">Cytoskeleton</location>
        <location evidence="2">Stress fiber</location>
    </subcellularLocation>
    <subcellularLocation>
        <location evidence="3">Cytoplasm</location>
        <location evidence="3">Myofibril</location>
    </subcellularLocation>
</comment>
<dbReference type="AlphaFoldDB" id="A0A9P6CKU7"/>
<evidence type="ECO:0000256" key="7">
    <source>
        <dbReference type="ARBA" id="ARBA00022843"/>
    </source>
</evidence>
<keyword evidence="9" id="KW-0175">Coiled coil</keyword>
<dbReference type="Pfam" id="PF05502">
    <property type="entry name" value="Dynactin_p62"/>
    <property type="match status" value="1"/>
</dbReference>
<evidence type="ECO:0000256" key="9">
    <source>
        <dbReference type="ARBA" id="ARBA00023054"/>
    </source>
</evidence>
<protein>
    <recommendedName>
        <fullName evidence="12">Dynactin subunit 4</fullName>
    </recommendedName>
</protein>
<dbReference type="EMBL" id="MU150256">
    <property type="protein sequence ID" value="KAF9464123.1"/>
    <property type="molecule type" value="Genomic_DNA"/>
</dbReference>
<comment type="subunit">
    <text evidence="13">Subunit of dynactin, a multiprotein complex part of a tripartite complex with dynein and a adapter, such as BICDL1, BICD2 or HOOK3. The dynactin complex is built around ACTR1A/ACTB filament and consists of an actin-related filament composed of a shoulder domain, a pointed end and a barbed end. Its length is defined by its flexible shoulder domain. The soulder is composed of 2 DCTN1 subunits, 4 DCTN2 and 2 DCTN3. The 4 DCNT2 (via N-terminus) bind the ACTR1A filament and act as molecular rulers to determine the length. The pointed end is important for binding dynein-dynactin cargo adapters. Consists of 4 subunits: ACTR10, DCNT4, DCTN5 and DCTN6. The barbed end is composed of a CAPZA1:CAPZB heterodimers, which binds ACTR1A/ACTB filament and dynactin and stabilizes dynactin. Interacts with ATP7B, but not ATP7A, in a copper-dependent manner. Interacts with ANK2; this interaction is required for localization at costameres. Interacts with N4BP2L1.</text>
</comment>
<comment type="similarity">
    <text evidence="11">Belongs to the dynactin subunit 4 family.</text>
</comment>
<evidence type="ECO:0000256" key="14">
    <source>
        <dbReference type="SAM" id="MobiDB-lite"/>
    </source>
</evidence>
<dbReference type="InterPro" id="IPR008603">
    <property type="entry name" value="DCTN4"/>
</dbReference>
<proteinExistence type="inferred from homology"/>
<reference evidence="15" key="1">
    <citation type="submission" date="2020-11" db="EMBL/GenBank/DDBJ databases">
        <authorList>
            <consortium name="DOE Joint Genome Institute"/>
            <person name="Ahrendt S."/>
            <person name="Riley R."/>
            <person name="Andreopoulos W."/>
            <person name="Labutti K."/>
            <person name="Pangilinan J."/>
            <person name="Ruiz-Duenas F.J."/>
            <person name="Barrasa J.M."/>
            <person name="Sanchez-Garcia M."/>
            <person name="Camarero S."/>
            <person name="Miyauchi S."/>
            <person name="Serrano A."/>
            <person name="Linde D."/>
            <person name="Babiker R."/>
            <person name="Drula E."/>
            <person name="Ayuso-Fernandez I."/>
            <person name="Pacheco R."/>
            <person name="Padilla G."/>
            <person name="Ferreira P."/>
            <person name="Barriuso J."/>
            <person name="Kellner H."/>
            <person name="Castanera R."/>
            <person name="Alfaro M."/>
            <person name="Ramirez L."/>
            <person name="Pisabarro A.G."/>
            <person name="Kuo A."/>
            <person name="Tritt A."/>
            <person name="Lipzen A."/>
            <person name="He G."/>
            <person name="Yan M."/>
            <person name="Ng V."/>
            <person name="Cullen D."/>
            <person name="Martin F."/>
            <person name="Rosso M.-N."/>
            <person name="Henrissat B."/>
            <person name="Hibbett D."/>
            <person name="Martinez A.T."/>
            <person name="Grigoriev I.V."/>
        </authorList>
    </citation>
    <scope>NUCLEOTIDE SEQUENCE</scope>
    <source>
        <strain evidence="15">CBS 247.69</strain>
    </source>
</reference>
<gene>
    <name evidence="15" type="ORF">BDZ94DRAFT_1162673</name>
</gene>
<dbReference type="GO" id="GO:0001725">
    <property type="term" value="C:stress fiber"/>
    <property type="evidence" value="ECO:0007669"/>
    <property type="project" value="UniProtKB-SubCell"/>
</dbReference>
<evidence type="ECO:0000256" key="4">
    <source>
        <dbReference type="ARBA" id="ARBA00022490"/>
    </source>
</evidence>
<dbReference type="OrthoDB" id="283815at2759"/>
<evidence type="ECO:0000256" key="2">
    <source>
        <dbReference type="ARBA" id="ARBA00004529"/>
    </source>
</evidence>
<evidence type="ECO:0000256" key="11">
    <source>
        <dbReference type="ARBA" id="ARBA00034776"/>
    </source>
</evidence>
<keyword evidence="5" id="KW-1017">Isopeptide bond</keyword>
<evidence type="ECO:0000256" key="3">
    <source>
        <dbReference type="ARBA" id="ARBA00004657"/>
    </source>
</evidence>
<keyword evidence="10" id="KW-0206">Cytoskeleton</keyword>
<sequence length="577" mass="62650">MTPTLLYHCPCLSNSPVPPPPHLASSSYSFHPLHTLFFCEECDAVRCNRCVSVEVSTYYCPNCLFEVPSASVRAEKNRCARNCFMCPNCRNTLSVVPSDPPDSSDGRVAIPISTVGEPPFFLYCNHCRWDSAEVGITFEKPTGLAAQLQKFEDSAPESLEFDRLKEHFEPFLRASSLSSSTSNAPAAVPSSAAHSHHLHSNSITAAASAALARDIPGVSKYNPLSRSTSTRGGIGNKDRSTNKDEMSVYKSRVDISTASRLGSGGGDADVEYMRHLETIGEVASLEQRWTNSWATPLQTGDLKPLRIPLHSKRSKRCPACTHILIKPEQKAQSVRYKIKLVAANYLPAITVALPHAQQIQSEAAKRTLGKSTITVTDDDRGTAAGGMHAGKTYPFHLALTNPLYDPIQVRLSVQRMHVATTSSAEGGAPEKARRPPFAVSLPTSSFPIAAFAEAWEYEDDEDMFGVDDDDELGLGRAGREKDGRGRVKTVGVLEKRANVTVVGGEVVIGKEARGGVKFNMLVSYTYRSDDPAPSEGNEGSPSKAAAKPPEIKTFAFYTVVDLGAIIPKEEPRSDMDF</sequence>
<name>A0A9P6CKU7_9AGAR</name>
<evidence type="ECO:0000256" key="5">
    <source>
        <dbReference type="ARBA" id="ARBA00022499"/>
    </source>
</evidence>
<evidence type="ECO:0000256" key="8">
    <source>
        <dbReference type="ARBA" id="ARBA00022990"/>
    </source>
</evidence>
<dbReference type="PANTHER" id="PTHR13034">
    <property type="entry name" value="DYNACTIN P62 SUBUNIT"/>
    <property type="match status" value="1"/>
</dbReference>
<evidence type="ECO:0000256" key="1">
    <source>
        <dbReference type="ARBA" id="ARBA00004300"/>
    </source>
</evidence>
<evidence type="ECO:0000256" key="10">
    <source>
        <dbReference type="ARBA" id="ARBA00023212"/>
    </source>
</evidence>
<comment type="caution">
    <text evidence="15">The sequence shown here is derived from an EMBL/GenBank/DDBJ whole genome shotgun (WGS) entry which is preliminary data.</text>
</comment>
<evidence type="ECO:0000313" key="16">
    <source>
        <dbReference type="Proteomes" id="UP000807353"/>
    </source>
</evidence>
<feature type="compositionally biased region" description="Basic and acidic residues" evidence="14">
    <location>
        <begin position="236"/>
        <end position="247"/>
    </location>
</feature>
<dbReference type="GO" id="GO:0005869">
    <property type="term" value="C:dynactin complex"/>
    <property type="evidence" value="ECO:0007669"/>
    <property type="project" value="InterPro"/>
</dbReference>
<keyword evidence="4" id="KW-0963">Cytoplasm</keyword>
<evidence type="ECO:0000256" key="13">
    <source>
        <dbReference type="ARBA" id="ARBA00093507"/>
    </source>
</evidence>
<evidence type="ECO:0000313" key="15">
    <source>
        <dbReference type="EMBL" id="KAF9464123.1"/>
    </source>
</evidence>
<accession>A0A9P6CKU7</accession>
<dbReference type="Proteomes" id="UP000807353">
    <property type="component" value="Unassembled WGS sequence"/>
</dbReference>
<evidence type="ECO:0000256" key="12">
    <source>
        <dbReference type="ARBA" id="ARBA00034864"/>
    </source>
</evidence>